<accession>A0ABX5D6D6</accession>
<reference evidence="1 2" key="1">
    <citation type="submission" date="2017-09" db="EMBL/GenBank/DDBJ databases">
        <authorList>
            <person name="Girard L."/>
            <person name="Lami R."/>
            <person name="Suzuki M."/>
            <person name="Baudart J."/>
        </authorList>
    </citation>
    <scope>NUCLEOTIDE SEQUENCE [LARGE SCALE GENOMIC DNA]</scope>
    <source>
        <strain evidence="1 2">17LN0615E</strain>
    </source>
</reference>
<protein>
    <submittedName>
        <fullName evidence="1">Uncharacterized protein</fullName>
    </submittedName>
</protein>
<dbReference type="EMBL" id="NWTN01000026">
    <property type="protein sequence ID" value="PRQ65164.1"/>
    <property type="molecule type" value="Genomic_DNA"/>
</dbReference>
<dbReference type="Proteomes" id="UP000238163">
    <property type="component" value="Unassembled WGS sequence"/>
</dbReference>
<organism evidence="1 2">
    <name type="scientific">Vibrio mediterranei</name>
    <dbReference type="NCBI Taxonomy" id="689"/>
    <lineage>
        <taxon>Bacteria</taxon>
        <taxon>Pseudomonadati</taxon>
        <taxon>Pseudomonadota</taxon>
        <taxon>Gammaproteobacteria</taxon>
        <taxon>Vibrionales</taxon>
        <taxon>Vibrionaceae</taxon>
        <taxon>Vibrio</taxon>
    </lineage>
</organism>
<name>A0ABX5D6D6_9VIBR</name>
<gene>
    <name evidence="1" type="ORF">COR51_23880</name>
</gene>
<reference evidence="1 2" key="2">
    <citation type="submission" date="2018-03" db="EMBL/GenBank/DDBJ databases">
        <title>Genetic Diversity and Phenotypic Plasticity of AHL Mediated Quorum Sensing in Environmental Strains of Vibrio mediterranei.</title>
        <authorList>
            <person name="Lantoine F."/>
            <person name="Vouve F."/>
        </authorList>
    </citation>
    <scope>NUCLEOTIDE SEQUENCE [LARGE SCALE GENOMIC DNA]</scope>
    <source>
        <strain evidence="1 2">17LN0615E</strain>
    </source>
</reference>
<sequence length="234" mass="27070">MSLISVYQEAQSREKSPIGFRAVRVTRKGKVTKLPPYMNRVFKACKELIDNRFRFQRLWDFGGRAINNTRVRRLLARVLVVILARSDLLQGRVGVPGQYGMDTISHHDLMCDYVLRFGENIEESTWNRAVKYLIRAGYLDTQHINISLMDDEGEVLHRSIASYKQFSVEFFDDLKVTLYKNIAQEIYAGRVKQQAQGYQFDWIPFYTLAGRFAAAVNIPKPTYQYVLPGQAPPH</sequence>
<evidence type="ECO:0000313" key="1">
    <source>
        <dbReference type="EMBL" id="PRQ65164.1"/>
    </source>
</evidence>
<proteinExistence type="predicted"/>
<keyword evidence="2" id="KW-1185">Reference proteome</keyword>
<evidence type="ECO:0000313" key="2">
    <source>
        <dbReference type="Proteomes" id="UP000238163"/>
    </source>
</evidence>
<comment type="caution">
    <text evidence="1">The sequence shown here is derived from an EMBL/GenBank/DDBJ whole genome shotgun (WGS) entry which is preliminary data.</text>
</comment>